<reference evidence="2" key="1">
    <citation type="submission" date="2021-03" db="EMBL/GenBank/DDBJ databases">
        <authorList>
            <person name="Bekaert M."/>
        </authorList>
    </citation>
    <scope>NUCLEOTIDE SEQUENCE</scope>
</reference>
<evidence type="ECO:0000313" key="3">
    <source>
        <dbReference type="Proteomes" id="UP000683360"/>
    </source>
</evidence>
<proteinExistence type="predicted"/>
<evidence type="ECO:0000256" key="1">
    <source>
        <dbReference type="SAM" id="Coils"/>
    </source>
</evidence>
<name>A0A8S3Q3R1_MYTED</name>
<comment type="caution">
    <text evidence="2">The sequence shown here is derived from an EMBL/GenBank/DDBJ whole genome shotgun (WGS) entry which is preliminary data.</text>
</comment>
<keyword evidence="1" id="KW-0175">Coiled coil</keyword>
<keyword evidence="3" id="KW-1185">Reference proteome</keyword>
<feature type="coiled-coil region" evidence="1">
    <location>
        <begin position="57"/>
        <end position="235"/>
    </location>
</feature>
<evidence type="ECO:0000313" key="2">
    <source>
        <dbReference type="EMBL" id="CAG2189893.1"/>
    </source>
</evidence>
<accession>A0A8S3Q3R1</accession>
<dbReference type="EMBL" id="CAJPWZ010000307">
    <property type="protein sequence ID" value="CAG2189893.1"/>
    <property type="molecule type" value="Genomic_DNA"/>
</dbReference>
<sequence>MLKVQLLSDKTEDDIVSGFINFIIGEFDTFERGPMHPDLPFYYFWNKEKSEENTETIDELNEEVVKNQNSVEDLISQLTDASKHQNRIINTFQNANKRLRTENEEQRNKYTELQQHIDAMKTKEASKIIKEQKVQTDLQSQLSATELKLDEAKRTIQRMTMEKEDKERKINQLETNLSELRKLESRIDELNRETRLLKRRIDTVCKEKDSLQRNADSVEQERDELKLRIDSLIAQKCSAVNIQMYAAVNKELCDKMMAELEGMLSTQFGMKNTPINVEKHKEPPPDSKVPLIVICINASRLGTDVNQAIHKIDRARTIAVVVLHHKEYHALPKQPSERLLIGRDYKRIEL</sequence>
<organism evidence="2 3">
    <name type="scientific">Mytilus edulis</name>
    <name type="common">Blue mussel</name>
    <dbReference type="NCBI Taxonomy" id="6550"/>
    <lineage>
        <taxon>Eukaryota</taxon>
        <taxon>Metazoa</taxon>
        <taxon>Spiralia</taxon>
        <taxon>Lophotrochozoa</taxon>
        <taxon>Mollusca</taxon>
        <taxon>Bivalvia</taxon>
        <taxon>Autobranchia</taxon>
        <taxon>Pteriomorphia</taxon>
        <taxon>Mytilida</taxon>
        <taxon>Mytiloidea</taxon>
        <taxon>Mytilidae</taxon>
        <taxon>Mytilinae</taxon>
        <taxon>Mytilus</taxon>
    </lineage>
</organism>
<dbReference type="AlphaFoldDB" id="A0A8S3Q3R1"/>
<dbReference type="Proteomes" id="UP000683360">
    <property type="component" value="Unassembled WGS sequence"/>
</dbReference>
<dbReference type="Gene3D" id="1.20.5.1000">
    <property type="entry name" value="arf6 gtpase in complex with a specific effector, jip4"/>
    <property type="match status" value="1"/>
</dbReference>
<protein>
    <submittedName>
        <fullName evidence="2">Uncharacterized protein</fullName>
    </submittedName>
</protein>
<gene>
    <name evidence="2" type="ORF">MEDL_5243</name>
</gene>